<dbReference type="STRING" id="680026.AB733_08505"/>
<keyword evidence="1" id="KW-0472">Membrane</keyword>
<keyword evidence="1" id="KW-0812">Transmembrane</keyword>
<accession>A0A0J8Y059</accession>
<feature type="transmembrane region" description="Helical" evidence="1">
    <location>
        <begin position="12"/>
        <end position="30"/>
    </location>
</feature>
<dbReference type="OrthoDB" id="5917376at2"/>
<gene>
    <name evidence="2" type="ORF">C9I94_15455</name>
</gene>
<sequence length="147" mass="16343">MAAQKLTKGRLAQIIILMVVLITAFVWRTITYDQTSREKETALTCQLSTVGCLDENSNEKLGISFVSEALKSDMPIIIQIDNNHVKPTAVVEGVSMYMGSVPVIFTKNGTGWQGEFMVPACMHDKMEWVIKINKDGKTTNALFTVEK</sequence>
<keyword evidence="3" id="KW-1185">Reference proteome</keyword>
<evidence type="ECO:0000313" key="2">
    <source>
        <dbReference type="EMBL" id="PSW23516.1"/>
    </source>
</evidence>
<name>A0A0J8Y059_9GAMM</name>
<dbReference type="Proteomes" id="UP000240481">
    <property type="component" value="Unassembled WGS sequence"/>
</dbReference>
<evidence type="ECO:0000256" key="1">
    <source>
        <dbReference type="SAM" id="Phobius"/>
    </source>
</evidence>
<dbReference type="RefSeq" id="WP_048898371.1">
    <property type="nucleotide sequence ID" value="NZ_AP024852.1"/>
</dbReference>
<reference evidence="2 3" key="1">
    <citation type="submission" date="2018-01" db="EMBL/GenBank/DDBJ databases">
        <title>Whole genome sequencing of Histamine producing bacteria.</title>
        <authorList>
            <person name="Butler K."/>
        </authorList>
    </citation>
    <scope>NUCLEOTIDE SEQUENCE [LARGE SCALE GENOMIC DNA]</scope>
    <source>
        <strain evidence="2 3">DSM 24669</strain>
    </source>
</reference>
<protein>
    <recommendedName>
        <fullName evidence="4">YtkA-like domain-containing protein</fullName>
    </recommendedName>
</protein>
<keyword evidence="1" id="KW-1133">Transmembrane helix</keyword>
<dbReference type="AlphaFoldDB" id="A0A0J8Y059"/>
<evidence type="ECO:0000313" key="3">
    <source>
        <dbReference type="Proteomes" id="UP000240481"/>
    </source>
</evidence>
<comment type="caution">
    <text evidence="2">The sequence shown here is derived from an EMBL/GenBank/DDBJ whole genome shotgun (WGS) entry which is preliminary data.</text>
</comment>
<proteinExistence type="predicted"/>
<dbReference type="EMBL" id="PYLZ01000008">
    <property type="protein sequence ID" value="PSW23516.1"/>
    <property type="molecule type" value="Genomic_DNA"/>
</dbReference>
<evidence type="ECO:0008006" key="4">
    <source>
        <dbReference type="Google" id="ProtNLM"/>
    </source>
</evidence>
<organism evidence="2 3">
    <name type="scientific">Photobacterium swingsii</name>
    <dbReference type="NCBI Taxonomy" id="680026"/>
    <lineage>
        <taxon>Bacteria</taxon>
        <taxon>Pseudomonadati</taxon>
        <taxon>Pseudomonadota</taxon>
        <taxon>Gammaproteobacteria</taxon>
        <taxon>Vibrionales</taxon>
        <taxon>Vibrionaceae</taxon>
        <taxon>Photobacterium</taxon>
    </lineage>
</organism>